<reference evidence="1" key="1">
    <citation type="journal article" date="2021" name="Genome Biol. Evol.">
        <title>The assembled and annotated genome of the fairy-ring fungus Marasmius oreades.</title>
        <authorList>
            <person name="Hiltunen M."/>
            <person name="Ament-Velasquez S.L."/>
            <person name="Johannesson H."/>
        </authorList>
    </citation>
    <scope>NUCLEOTIDE SEQUENCE</scope>
    <source>
        <strain evidence="1">03SP1</strain>
    </source>
</reference>
<gene>
    <name evidence="1" type="ORF">E1B28_005486</name>
</gene>
<evidence type="ECO:0000313" key="1">
    <source>
        <dbReference type="EMBL" id="KAG7094664.1"/>
    </source>
</evidence>
<dbReference type="KEGG" id="more:E1B28_005486"/>
<dbReference type="AlphaFoldDB" id="A0A9P7S3B7"/>
<keyword evidence="2" id="KW-1185">Reference proteome</keyword>
<organism evidence="1 2">
    <name type="scientific">Marasmius oreades</name>
    <name type="common">fairy-ring Marasmius</name>
    <dbReference type="NCBI Taxonomy" id="181124"/>
    <lineage>
        <taxon>Eukaryota</taxon>
        <taxon>Fungi</taxon>
        <taxon>Dikarya</taxon>
        <taxon>Basidiomycota</taxon>
        <taxon>Agaricomycotina</taxon>
        <taxon>Agaricomycetes</taxon>
        <taxon>Agaricomycetidae</taxon>
        <taxon>Agaricales</taxon>
        <taxon>Marasmiineae</taxon>
        <taxon>Marasmiaceae</taxon>
        <taxon>Marasmius</taxon>
    </lineage>
</organism>
<dbReference type="Proteomes" id="UP001049176">
    <property type="component" value="Chromosome 3"/>
</dbReference>
<name>A0A9P7S3B7_9AGAR</name>
<proteinExistence type="predicted"/>
<dbReference type="EMBL" id="CM032183">
    <property type="protein sequence ID" value="KAG7094664.1"/>
    <property type="molecule type" value="Genomic_DNA"/>
</dbReference>
<dbReference type="GeneID" id="66074562"/>
<accession>A0A9P7S3B7</accession>
<comment type="caution">
    <text evidence="1">The sequence shown here is derived from an EMBL/GenBank/DDBJ whole genome shotgun (WGS) entry which is preliminary data.</text>
</comment>
<evidence type="ECO:0000313" key="2">
    <source>
        <dbReference type="Proteomes" id="UP001049176"/>
    </source>
</evidence>
<protein>
    <submittedName>
        <fullName evidence="1">Uncharacterized protein</fullName>
    </submittedName>
</protein>
<sequence length="102" mass="10773">MALNTSSSSRLVVEDPASLVLPSIGTTNGGHVFPGNTLKHASCNVCSTKSGYVRRYSVAPSSQSILLAAVDMSENRLSKALKIKVGIDADSPENRRGIRLDS</sequence>
<dbReference type="RefSeq" id="XP_043011134.1">
    <property type="nucleotide sequence ID" value="XM_043150050.1"/>
</dbReference>